<feature type="region of interest" description="Disordered" evidence="1">
    <location>
        <begin position="311"/>
        <end position="392"/>
    </location>
</feature>
<evidence type="ECO:0000256" key="1">
    <source>
        <dbReference type="SAM" id="MobiDB-lite"/>
    </source>
</evidence>
<keyword evidence="3" id="KW-1185">Reference proteome</keyword>
<feature type="region of interest" description="Disordered" evidence="1">
    <location>
        <begin position="191"/>
        <end position="243"/>
    </location>
</feature>
<dbReference type="Gene3D" id="1.25.40.10">
    <property type="entry name" value="Tetratricopeptide repeat domain"/>
    <property type="match status" value="1"/>
</dbReference>
<organism evidence="2 3">
    <name type="scientific">Olpidium bornovanus</name>
    <dbReference type="NCBI Taxonomy" id="278681"/>
    <lineage>
        <taxon>Eukaryota</taxon>
        <taxon>Fungi</taxon>
        <taxon>Fungi incertae sedis</taxon>
        <taxon>Olpidiomycota</taxon>
        <taxon>Olpidiomycotina</taxon>
        <taxon>Olpidiomycetes</taxon>
        <taxon>Olpidiales</taxon>
        <taxon>Olpidiaceae</taxon>
        <taxon>Olpidium</taxon>
    </lineage>
</organism>
<gene>
    <name evidence="2" type="ORF">BJ554DRAFT_2594</name>
</gene>
<comment type="caution">
    <text evidence="2">The sequence shown here is derived from an EMBL/GenBank/DDBJ whole genome shotgun (WGS) entry which is preliminary data.</text>
</comment>
<protein>
    <submittedName>
        <fullName evidence="2">Uncharacterized protein</fullName>
    </submittedName>
</protein>
<dbReference type="PANTHER" id="PTHR43628:SF1">
    <property type="entry name" value="CHITIN SYNTHASE REGULATORY FACTOR 2-RELATED"/>
    <property type="match status" value="1"/>
</dbReference>
<proteinExistence type="predicted"/>
<feature type="non-terminal residue" evidence="2">
    <location>
        <position position="510"/>
    </location>
</feature>
<dbReference type="Pfam" id="PF08238">
    <property type="entry name" value="Sel1"/>
    <property type="match status" value="4"/>
</dbReference>
<dbReference type="PANTHER" id="PTHR43628">
    <property type="entry name" value="ACTIVATOR OF C KINASE PROTEIN 1-RELATED"/>
    <property type="match status" value="1"/>
</dbReference>
<sequence>SSVSPEDLTASLFNLASHALLSTGRSSRLKSQAYAEALVRPKAADLVEQCRSPGDSFSPGSRRQASVTIPVHHLLHHLSLPPHSHRLSLAVLGFCYELGLTGDVVEVPVSTLTGLSSAPFLRAGTTEAVVTAPTSCPPLSARCPRTPPASAPTSPLRPPPPLSPASPAPTPSFRKAELCYIAASTFLSAPAARRERPQSALGSGLPASGRGTLGRTASPLRGPQTPPRSPTPLRPVAAAQQQPDRLALSRLAFLRRYGRPGVRIDQREAEELAALANGACARALGFTAPSNATVSEAPDSVVTAMTTMCRVADDDDNDDDNDDDDNDDDDDEDMMIPDRQGPALFNRRKRTGSGDAEHICRRRRFSRNGKSVSPDRPECGFEGREQRPEPSMVSHAFDTDGLTWLMIAAAHYQHPASQYALGVCYHDGVGLPRNPKRAFSLYCRSAAGGNPRGMAILGYCYGQGFVAEKNGAMALEWYRRAALHNESSAMFNVGYCYEDGIGVEKNPQEA</sequence>
<dbReference type="AlphaFoldDB" id="A0A8H8DLN7"/>
<dbReference type="SUPFAM" id="SSF81901">
    <property type="entry name" value="HCP-like"/>
    <property type="match status" value="1"/>
</dbReference>
<dbReference type="OrthoDB" id="272077at2759"/>
<feature type="region of interest" description="Disordered" evidence="1">
    <location>
        <begin position="135"/>
        <end position="170"/>
    </location>
</feature>
<feature type="compositionally biased region" description="Basic and acidic residues" evidence="1">
    <location>
        <begin position="373"/>
        <end position="388"/>
    </location>
</feature>
<feature type="non-terminal residue" evidence="2">
    <location>
        <position position="1"/>
    </location>
</feature>
<evidence type="ECO:0000313" key="3">
    <source>
        <dbReference type="Proteomes" id="UP000673691"/>
    </source>
</evidence>
<feature type="compositionally biased region" description="Acidic residues" evidence="1">
    <location>
        <begin position="313"/>
        <end position="335"/>
    </location>
</feature>
<evidence type="ECO:0000313" key="2">
    <source>
        <dbReference type="EMBL" id="KAG5462966.1"/>
    </source>
</evidence>
<reference evidence="2 3" key="1">
    <citation type="journal article" name="Sci. Rep.">
        <title>Genome-scale phylogenetic analyses confirm Olpidium as the closest living zoosporic fungus to the non-flagellated, terrestrial fungi.</title>
        <authorList>
            <person name="Chang Y."/>
            <person name="Rochon D."/>
            <person name="Sekimoto S."/>
            <person name="Wang Y."/>
            <person name="Chovatia M."/>
            <person name="Sandor L."/>
            <person name="Salamov A."/>
            <person name="Grigoriev I.V."/>
            <person name="Stajich J.E."/>
            <person name="Spatafora J.W."/>
        </authorList>
    </citation>
    <scope>NUCLEOTIDE SEQUENCE [LARGE SCALE GENOMIC DNA]</scope>
    <source>
        <strain evidence="2">S191</strain>
    </source>
</reference>
<dbReference type="InterPro" id="IPR006597">
    <property type="entry name" value="Sel1-like"/>
</dbReference>
<accession>A0A8H8DLN7</accession>
<feature type="compositionally biased region" description="Pro residues" evidence="1">
    <location>
        <begin position="145"/>
        <end position="170"/>
    </location>
</feature>
<dbReference type="InterPro" id="IPR011990">
    <property type="entry name" value="TPR-like_helical_dom_sf"/>
</dbReference>
<dbReference type="SMART" id="SM00671">
    <property type="entry name" value="SEL1"/>
    <property type="match status" value="4"/>
</dbReference>
<dbReference type="Proteomes" id="UP000673691">
    <property type="component" value="Unassembled WGS sequence"/>
</dbReference>
<feature type="compositionally biased region" description="Pro residues" evidence="1">
    <location>
        <begin position="224"/>
        <end position="233"/>
    </location>
</feature>
<dbReference type="EMBL" id="JAEFCI010001347">
    <property type="protein sequence ID" value="KAG5462966.1"/>
    <property type="molecule type" value="Genomic_DNA"/>
</dbReference>
<name>A0A8H8DLN7_9FUNG</name>
<dbReference type="InterPro" id="IPR052945">
    <property type="entry name" value="Mitotic_Regulator"/>
</dbReference>